<comment type="similarity">
    <text evidence="5">Belongs to the Prp family.</text>
</comment>
<evidence type="ECO:0000256" key="5">
    <source>
        <dbReference type="ARBA" id="ARBA00044503"/>
    </source>
</evidence>
<dbReference type="Gene3D" id="3.30.70.1490">
    <property type="entry name" value="Cysteine protease Prp"/>
    <property type="match status" value="1"/>
</dbReference>
<dbReference type="InterPro" id="IPR007422">
    <property type="entry name" value="Peptidase_Prp"/>
</dbReference>
<dbReference type="CDD" id="cd16332">
    <property type="entry name" value="Prp-like"/>
    <property type="match status" value="1"/>
</dbReference>
<evidence type="ECO:0000313" key="8">
    <source>
        <dbReference type="Proteomes" id="UP000184052"/>
    </source>
</evidence>
<dbReference type="Proteomes" id="UP000184052">
    <property type="component" value="Unassembled WGS sequence"/>
</dbReference>
<dbReference type="GO" id="GO:0008234">
    <property type="term" value="F:cysteine-type peptidase activity"/>
    <property type="evidence" value="ECO:0007669"/>
    <property type="project" value="UniProtKB-KW"/>
</dbReference>
<dbReference type="SUPFAM" id="SSF118010">
    <property type="entry name" value="TM1457-like"/>
    <property type="match status" value="1"/>
</dbReference>
<dbReference type="STRING" id="1121476.SAMN02745751_00711"/>
<evidence type="ECO:0000256" key="2">
    <source>
        <dbReference type="ARBA" id="ARBA00022670"/>
    </source>
</evidence>
<keyword evidence="3" id="KW-0378">Hydrolase</keyword>
<evidence type="ECO:0000256" key="4">
    <source>
        <dbReference type="ARBA" id="ARBA00022807"/>
    </source>
</evidence>
<organism evidence="7 8">
    <name type="scientific">Dethiosulfatibacter aminovorans DSM 17477</name>
    <dbReference type="NCBI Taxonomy" id="1121476"/>
    <lineage>
        <taxon>Bacteria</taxon>
        <taxon>Bacillati</taxon>
        <taxon>Bacillota</taxon>
        <taxon>Tissierellia</taxon>
        <taxon>Dethiosulfatibacter</taxon>
    </lineage>
</organism>
<name>A0A1M6CXC7_9FIRM</name>
<dbReference type="GO" id="GO:0042254">
    <property type="term" value="P:ribosome biogenesis"/>
    <property type="evidence" value="ECO:0007669"/>
    <property type="project" value="UniProtKB-KW"/>
</dbReference>
<evidence type="ECO:0000256" key="6">
    <source>
        <dbReference type="ARBA" id="ARBA00044538"/>
    </source>
</evidence>
<sequence length="109" mass="12278">MIRVEIYRSGDSHKGFEVTGHAGYDDEGRDIVCAAVSILSYTVLNSLEVVAGINSDDIDWSVDEKTGFMKILLQKTCLESNILFKTFETGIKLLLENYSQYISLDYKEV</sequence>
<dbReference type="Pfam" id="PF04327">
    <property type="entry name" value="Peptidase_Prp"/>
    <property type="match status" value="1"/>
</dbReference>
<keyword evidence="2" id="KW-0645">Protease</keyword>
<dbReference type="EMBL" id="FQZL01000006">
    <property type="protein sequence ID" value="SHI65682.1"/>
    <property type="molecule type" value="Genomic_DNA"/>
</dbReference>
<dbReference type="OrthoDB" id="48998at2"/>
<dbReference type="GO" id="GO:0006508">
    <property type="term" value="P:proteolysis"/>
    <property type="evidence" value="ECO:0007669"/>
    <property type="project" value="UniProtKB-KW"/>
</dbReference>
<reference evidence="7 8" key="1">
    <citation type="submission" date="2016-11" db="EMBL/GenBank/DDBJ databases">
        <authorList>
            <person name="Jaros S."/>
            <person name="Januszkiewicz K."/>
            <person name="Wedrychowicz H."/>
        </authorList>
    </citation>
    <scope>NUCLEOTIDE SEQUENCE [LARGE SCALE GENOMIC DNA]</scope>
    <source>
        <strain evidence="7 8">DSM 17477</strain>
    </source>
</reference>
<gene>
    <name evidence="7" type="ORF">SAMN02745751_00711</name>
</gene>
<dbReference type="AlphaFoldDB" id="A0A1M6CXC7"/>
<dbReference type="RefSeq" id="WP_073047285.1">
    <property type="nucleotide sequence ID" value="NZ_FQZL01000006.1"/>
</dbReference>
<evidence type="ECO:0000313" key="7">
    <source>
        <dbReference type="EMBL" id="SHI65682.1"/>
    </source>
</evidence>
<keyword evidence="1" id="KW-0690">Ribosome biogenesis</keyword>
<protein>
    <recommendedName>
        <fullName evidence="6">Ribosomal processing cysteine protease Prp</fullName>
    </recommendedName>
</protein>
<dbReference type="PANTHER" id="PTHR39178">
    <property type="entry name" value="HYPOTHETICAL RIBOSOME-ASSOCIATED PROTEIN"/>
    <property type="match status" value="1"/>
</dbReference>
<accession>A0A1M6CXC7</accession>
<evidence type="ECO:0000256" key="3">
    <source>
        <dbReference type="ARBA" id="ARBA00022801"/>
    </source>
</evidence>
<keyword evidence="8" id="KW-1185">Reference proteome</keyword>
<evidence type="ECO:0000256" key="1">
    <source>
        <dbReference type="ARBA" id="ARBA00022517"/>
    </source>
</evidence>
<dbReference type="InterPro" id="IPR036764">
    <property type="entry name" value="Peptidase_Prp_sf"/>
</dbReference>
<dbReference type="PANTHER" id="PTHR39178:SF1">
    <property type="entry name" value="RIBOSOMAL-PROCESSING CYSTEINE PROTEASE PRP"/>
    <property type="match status" value="1"/>
</dbReference>
<proteinExistence type="inferred from homology"/>
<keyword evidence="4" id="KW-0788">Thiol protease</keyword>